<comment type="caution">
    <text evidence="3">The sequence shown here is derived from an EMBL/GenBank/DDBJ whole genome shotgun (WGS) entry which is preliminary data.</text>
</comment>
<reference evidence="3 4" key="1">
    <citation type="submission" date="2019-02" db="EMBL/GenBank/DDBJ databases">
        <title>Deep-cultivation of Planctomycetes and their phenomic and genomic characterization uncovers novel biology.</title>
        <authorList>
            <person name="Wiegand S."/>
            <person name="Jogler M."/>
            <person name="Boedeker C."/>
            <person name="Pinto D."/>
            <person name="Vollmers J."/>
            <person name="Rivas-Marin E."/>
            <person name="Kohn T."/>
            <person name="Peeters S.H."/>
            <person name="Heuer A."/>
            <person name="Rast P."/>
            <person name="Oberbeckmann S."/>
            <person name="Bunk B."/>
            <person name="Jeske O."/>
            <person name="Meyerdierks A."/>
            <person name="Storesund J.E."/>
            <person name="Kallscheuer N."/>
            <person name="Luecker S."/>
            <person name="Lage O.M."/>
            <person name="Pohl T."/>
            <person name="Merkel B.J."/>
            <person name="Hornburger P."/>
            <person name="Mueller R.-W."/>
            <person name="Bruemmer F."/>
            <person name="Labrenz M."/>
            <person name="Spormann A.M."/>
            <person name="Op Den Camp H."/>
            <person name="Overmann J."/>
            <person name="Amann R."/>
            <person name="Jetten M.S.M."/>
            <person name="Mascher T."/>
            <person name="Medema M.H."/>
            <person name="Devos D.P."/>
            <person name="Kaster A.-K."/>
            <person name="Ovreas L."/>
            <person name="Rohde M."/>
            <person name="Galperin M.Y."/>
            <person name="Jogler C."/>
        </authorList>
    </citation>
    <scope>NUCLEOTIDE SEQUENCE [LARGE SCALE GENOMIC DNA]</scope>
    <source>
        <strain evidence="3 4">Pla100</strain>
    </source>
</reference>
<name>A0A5C6AVI9_9BACT</name>
<evidence type="ECO:0000313" key="3">
    <source>
        <dbReference type="EMBL" id="TWU03219.1"/>
    </source>
</evidence>
<keyword evidence="2" id="KW-0812">Transmembrane</keyword>
<evidence type="ECO:0000256" key="1">
    <source>
        <dbReference type="SAM" id="MobiDB-lite"/>
    </source>
</evidence>
<gene>
    <name evidence="3" type="ORF">Pla100_01370</name>
</gene>
<organism evidence="3 4">
    <name type="scientific">Neorhodopirellula pilleata</name>
    <dbReference type="NCBI Taxonomy" id="2714738"/>
    <lineage>
        <taxon>Bacteria</taxon>
        <taxon>Pseudomonadati</taxon>
        <taxon>Planctomycetota</taxon>
        <taxon>Planctomycetia</taxon>
        <taxon>Pirellulales</taxon>
        <taxon>Pirellulaceae</taxon>
        <taxon>Neorhodopirellula</taxon>
    </lineage>
</organism>
<proteinExistence type="predicted"/>
<dbReference type="EMBL" id="SJPM01000001">
    <property type="protein sequence ID" value="TWU03219.1"/>
    <property type="molecule type" value="Genomic_DNA"/>
</dbReference>
<keyword evidence="2" id="KW-1133">Transmembrane helix</keyword>
<evidence type="ECO:0000313" key="4">
    <source>
        <dbReference type="Proteomes" id="UP000316213"/>
    </source>
</evidence>
<dbReference type="AlphaFoldDB" id="A0A5C6AVI9"/>
<protein>
    <submittedName>
        <fullName evidence="3">Uncharacterized protein</fullName>
    </submittedName>
</protein>
<dbReference type="Proteomes" id="UP000316213">
    <property type="component" value="Unassembled WGS sequence"/>
</dbReference>
<keyword evidence="2" id="KW-0472">Membrane</keyword>
<keyword evidence="4" id="KW-1185">Reference proteome</keyword>
<feature type="region of interest" description="Disordered" evidence="1">
    <location>
        <begin position="1"/>
        <end position="26"/>
    </location>
</feature>
<feature type="transmembrane region" description="Helical" evidence="2">
    <location>
        <begin position="49"/>
        <end position="66"/>
    </location>
</feature>
<evidence type="ECO:0000256" key="2">
    <source>
        <dbReference type="SAM" id="Phobius"/>
    </source>
</evidence>
<sequence>MIAIETRPPYEQEPTPPRVGPTSASHHYHQVAIENNRSFMSRLTQERPAVVLASAALIGMALGWIVKRKI</sequence>
<accession>A0A5C6AVI9</accession>
<dbReference type="RefSeq" id="WP_146575785.1">
    <property type="nucleotide sequence ID" value="NZ_SJPM01000001.1"/>
</dbReference>